<reference evidence="4 5" key="1">
    <citation type="submission" date="2014-06" db="EMBL/GenBank/DDBJ databases">
        <authorList>
            <person name="Swart Estienne"/>
        </authorList>
    </citation>
    <scope>NUCLEOTIDE SEQUENCE [LARGE SCALE GENOMIC DNA]</scope>
    <source>
        <strain evidence="4 5">130c</strain>
    </source>
</reference>
<dbReference type="Proteomes" id="UP000039865">
    <property type="component" value="Unassembled WGS sequence"/>
</dbReference>
<dbReference type="GO" id="GO:0017154">
    <property type="term" value="F:semaphorin receptor activity"/>
    <property type="evidence" value="ECO:0007669"/>
    <property type="project" value="InterPro"/>
</dbReference>
<feature type="domain" description="IPT/TIG" evidence="3">
    <location>
        <begin position="282"/>
        <end position="376"/>
    </location>
</feature>
<feature type="domain" description="IPT/TIG" evidence="3">
    <location>
        <begin position="1270"/>
        <end position="1360"/>
    </location>
</feature>
<dbReference type="InterPro" id="IPR002909">
    <property type="entry name" value="IPT_dom"/>
</dbReference>
<dbReference type="InterPro" id="IPR014756">
    <property type="entry name" value="Ig_E-set"/>
</dbReference>
<gene>
    <name evidence="4" type="primary">Contig9469.g10134</name>
    <name evidence="4" type="ORF">STYLEM_4477</name>
</gene>
<feature type="domain" description="IPT/TIG" evidence="3">
    <location>
        <begin position="378"/>
        <end position="462"/>
    </location>
</feature>
<evidence type="ECO:0000256" key="2">
    <source>
        <dbReference type="SAM" id="Phobius"/>
    </source>
</evidence>
<evidence type="ECO:0000313" key="4">
    <source>
        <dbReference type="EMBL" id="CDW75487.1"/>
    </source>
</evidence>
<dbReference type="CDD" id="cd00603">
    <property type="entry name" value="IPT_PCSR"/>
    <property type="match status" value="3"/>
</dbReference>
<dbReference type="PANTHER" id="PTHR22625:SF70">
    <property type="entry name" value="PLEXIN A, ISOFORM A"/>
    <property type="match status" value="1"/>
</dbReference>
<dbReference type="SUPFAM" id="SSF81296">
    <property type="entry name" value="E set domains"/>
    <property type="match status" value="9"/>
</dbReference>
<sequence length="1954" mass="219183">MNPSMRGHQFVNPLTNSRNRQSYSSFRYKFLLTLIGTIALSTSVRGQELDQQYNQTDPSLDQTTGTSQMPPLFDPNSTAPIGPVKVRIDAIEPEAGPTTVRGGPFAGMEPYFPKPMCKFGKEDMIVEATYVLCTSASRTIAEREARHKEKNEVCLQCDNSPASGKAELITFSISLTGDFSDVGNTIPFRYYPPSRIFAIYPRYGPKDGDTIVQVWGENFLNYDTNTRCAFGSKSVVATFINSNYMICNSPFSDVVEKPIPFTISLNNQQNSKDTLFFWYYSWPAITELIPDRGPDAGGTKVLLKGRNFHPFKDESIDNANDTFCMFENLAKVPATIINSTKAICHSPPSYVLRQSIVEITLNNQQYTDDNNIFYYYRPPYLFDINPREGPVKGGTKVIAIGSNFRDTGNISCKFNDTVVPGKFLSTSEIECYSPQVEHPGYVPLSVSLEMDMYSSPVQYLYYETPIVEDIEPKCGPDYGYTQITVFGKNFIDMGHNKVMCVFNKTIFTNATIMDERTLKCDSPSLLNSQGYSMMTNKMLYYFIEVTIDGGREIAGPYQQFNYYKDPKIVQISPGAGPTKGGTIVKVIGSDFNQEGACNKTVRFAVFETKPINETKDTTIWVKSPRVSIPDAVVVAVALNGQQFTKDLTIHVKDDENSFEYYDEPIISSSKPHSGPNIGGTEVVINGIGLTPIKDLNGNPDKNKNKLWVRFVDPDTFEPLAPEYEVKPEDLSDDQAKWYTPPMGEGTKALMQISLNDQDWQNVPLPRKTYSFTYYESPHITKLHPSYGPVKAKNDEYMEIEGTNFKCPESNCNDLMVRFGEPNQGIYVKGTWLNETFIKCRIPKYTKPDVLRVEITLNGKDYTGDGKQYGYFDPYVLNAEPRLISVEGTTIVRIKGFGFVNSSQTQSLYSSPNPQTTLLCNGKQCIKPAKYVDKNTLETATFPQSVSNYKETETNVLWDPINIDASVYENGFTDNSVELFYYEDPDYKEISIDETPANIQNQIFVKTDFKKNPIDRLRKYSNFTCRFKAEDGTVMYTHGQMERYPLEKGTPNAVQCKTPKWNLKGRQQEPVKFDIAVNGQDFKGNFDFLFTQELVIHRSVPMSGPVQGGTRTRLIGTGFKPPKSSVQAKWGVLTTDTIVKSQVEDYIYNRMQFENMIEGSEELKAYIYEASQFQRVDTVLIETYTYNAVYMIPPKVYNWTHTHGGPSYVEVGKDISIQYHTKMNVTHTIRKNATNTSAAIDISQTVEEDVVKSWVYYEYDPSSVEYYYYKECVVKDMQPHSGLIVGGTPVAVTGAWFKYMPEYGVVPHCKFGNKIVRATFDSTVRIVCRAPPNDELGVQYPFEISMNGVDWSDTGFKFTYYEVPQIDYISPTSGPESGGTMVYLFGSNFTNMSNPSEFNCRYSPVSLKIPPKKMPGIYINSTTIMCASPGGWGQGDSVKLQVTFNGGDYDTNDFIFTFFSVTRAFPRSGPSDGNGGDIIIEGFGFRNDTNPLCKINNTIYLPTSVTWKQIRCPMPRAQGGEQFFGNVPLAVAPNGKDWNNFIGGFQYYPQPIVDDIFPKQGPSVGLGVVNFYGDGFRDDYNLVDLACKIGDSIGKAVYISPRHVKCVVEDMELVNEGEYLPAQLALNRYSWTNLTNTTMFLPYGIEQIYPNSGPTTGVTDVIVQGKGFIDEEGNTARCRFGTPADYAIVDAQILSFERMVCKAPQDFKLLPSSTFPQDVPFSIAFTSDEYDPWTESSHKFRFYDQPVLLRCDPCEVDVGTIAEVLVWADDNTEFFEPVPVNKPSEAEQQGLVNLGSGLGGITCQFGRFGETQAIFINETVIKCVTPSVEDDPDSIYRETIKLTVAMNGVDHEEESSQVEFTFIGTGTYLVFWPFIIGALLIGLLIVALVVCCATIFQKISMDDMLAGKRHVGSEGLPHVFNIGGGVMVPRGRADWNAERSSVDMLQRASGQNYYQ</sequence>
<evidence type="ECO:0000256" key="1">
    <source>
        <dbReference type="SAM" id="MobiDB-lite"/>
    </source>
</evidence>
<dbReference type="Gene3D" id="2.60.40.10">
    <property type="entry name" value="Immunoglobulins"/>
    <property type="match status" value="11"/>
</dbReference>
<dbReference type="SMART" id="SM00429">
    <property type="entry name" value="IPT"/>
    <property type="match status" value="9"/>
</dbReference>
<dbReference type="OrthoDB" id="309513at2759"/>
<evidence type="ECO:0000259" key="3">
    <source>
        <dbReference type="SMART" id="SM00429"/>
    </source>
</evidence>
<dbReference type="CDD" id="cd00102">
    <property type="entry name" value="IPT"/>
    <property type="match status" value="6"/>
</dbReference>
<keyword evidence="2" id="KW-0472">Membrane</keyword>
<feature type="domain" description="IPT/TIG" evidence="3">
    <location>
        <begin position="565"/>
        <end position="650"/>
    </location>
</feature>
<dbReference type="InterPro" id="IPR013783">
    <property type="entry name" value="Ig-like_fold"/>
</dbReference>
<keyword evidence="5" id="KW-1185">Reference proteome</keyword>
<dbReference type="EMBL" id="CCKQ01004335">
    <property type="protein sequence ID" value="CDW75487.1"/>
    <property type="molecule type" value="Genomic_DNA"/>
</dbReference>
<feature type="transmembrane region" description="Helical" evidence="2">
    <location>
        <begin position="1869"/>
        <end position="1895"/>
    </location>
</feature>
<dbReference type="Pfam" id="PF01833">
    <property type="entry name" value="TIG"/>
    <property type="match status" value="10"/>
</dbReference>
<feature type="domain" description="IPT/TIG" evidence="3">
    <location>
        <begin position="776"/>
        <end position="871"/>
    </location>
</feature>
<feature type="domain" description="IPT/TIG" evidence="3">
    <location>
        <begin position="663"/>
        <end position="774"/>
    </location>
</feature>
<feature type="domain" description="IPT/TIG" evidence="3">
    <location>
        <begin position="1362"/>
        <end position="1458"/>
    </location>
</feature>
<proteinExistence type="predicted"/>
<feature type="domain" description="IPT/TIG" evidence="3">
    <location>
        <begin position="464"/>
        <end position="563"/>
    </location>
</feature>
<dbReference type="InParanoid" id="A0A078A0U8"/>
<dbReference type="PANTHER" id="PTHR22625">
    <property type="entry name" value="PLEXIN"/>
    <property type="match status" value="1"/>
</dbReference>
<name>A0A078A0U8_STYLE</name>
<evidence type="ECO:0000313" key="5">
    <source>
        <dbReference type="Proteomes" id="UP000039865"/>
    </source>
</evidence>
<feature type="region of interest" description="Disordered" evidence="1">
    <location>
        <begin position="55"/>
        <end position="79"/>
    </location>
</feature>
<keyword evidence="2" id="KW-1133">Transmembrane helix</keyword>
<feature type="domain" description="IPT/TIG" evidence="3">
    <location>
        <begin position="193"/>
        <end position="280"/>
    </location>
</feature>
<organism evidence="4 5">
    <name type="scientific">Stylonychia lemnae</name>
    <name type="common">Ciliate</name>
    <dbReference type="NCBI Taxonomy" id="5949"/>
    <lineage>
        <taxon>Eukaryota</taxon>
        <taxon>Sar</taxon>
        <taxon>Alveolata</taxon>
        <taxon>Ciliophora</taxon>
        <taxon>Intramacronucleata</taxon>
        <taxon>Spirotrichea</taxon>
        <taxon>Stichotrichia</taxon>
        <taxon>Sporadotrichida</taxon>
        <taxon>Oxytrichidae</taxon>
        <taxon>Stylonychinae</taxon>
        <taxon>Stylonychia</taxon>
    </lineage>
</organism>
<protein>
    <submittedName>
        <fullName evidence="4">Ipt tig domain-containing protein</fullName>
    </submittedName>
</protein>
<accession>A0A078A0U8</accession>
<keyword evidence="2" id="KW-0812">Transmembrane</keyword>
<dbReference type="InterPro" id="IPR031148">
    <property type="entry name" value="Plexin"/>
</dbReference>